<evidence type="ECO:0000256" key="1">
    <source>
        <dbReference type="SAM" id="Phobius"/>
    </source>
</evidence>
<organism evidence="2 3">
    <name type="scientific">Levilactobacillus tongjiangensis</name>
    <dbReference type="NCBI Taxonomy" id="2486023"/>
    <lineage>
        <taxon>Bacteria</taxon>
        <taxon>Bacillati</taxon>
        <taxon>Bacillota</taxon>
        <taxon>Bacilli</taxon>
        <taxon>Lactobacillales</taxon>
        <taxon>Lactobacillaceae</taxon>
        <taxon>Levilactobacillus</taxon>
    </lineage>
</organism>
<keyword evidence="1" id="KW-1133">Transmembrane helix</keyword>
<evidence type="ECO:0000313" key="3">
    <source>
        <dbReference type="Proteomes" id="UP001596254"/>
    </source>
</evidence>
<dbReference type="EMBL" id="JBHSSK010000013">
    <property type="protein sequence ID" value="MFC6206750.1"/>
    <property type="molecule type" value="Genomic_DNA"/>
</dbReference>
<name>A0ABW1SQJ2_9LACO</name>
<protein>
    <submittedName>
        <fullName evidence="2">YfhO family protein</fullName>
    </submittedName>
</protein>
<proteinExistence type="predicted"/>
<evidence type="ECO:0000313" key="2">
    <source>
        <dbReference type="EMBL" id="MFC6206750.1"/>
    </source>
</evidence>
<reference evidence="3" key="1">
    <citation type="journal article" date="2019" name="Int. J. Syst. Evol. Microbiol.">
        <title>The Global Catalogue of Microorganisms (GCM) 10K type strain sequencing project: providing services to taxonomists for standard genome sequencing and annotation.</title>
        <authorList>
            <consortium name="The Broad Institute Genomics Platform"/>
            <consortium name="The Broad Institute Genome Sequencing Center for Infectious Disease"/>
            <person name="Wu L."/>
            <person name="Ma J."/>
        </authorList>
    </citation>
    <scope>NUCLEOTIDE SEQUENCE [LARGE SCALE GENOMIC DNA]</scope>
    <source>
        <strain evidence="3">CCM 8905</strain>
    </source>
</reference>
<sequence length="59" mass="6794">MPLQPGKNHVTLTYRTPGLKVGALISAASFIIFAFLWVTVEWRRPLAKRTADQKKERHF</sequence>
<comment type="caution">
    <text evidence="2">The sequence shown here is derived from an EMBL/GenBank/DDBJ whole genome shotgun (WGS) entry which is preliminary data.</text>
</comment>
<dbReference type="Proteomes" id="UP001596254">
    <property type="component" value="Unassembled WGS sequence"/>
</dbReference>
<dbReference type="RefSeq" id="WP_263853497.1">
    <property type="nucleotide sequence ID" value="NZ_JBHSSK010000013.1"/>
</dbReference>
<keyword evidence="1" id="KW-0472">Membrane</keyword>
<gene>
    <name evidence="2" type="ORF">ACFP1G_04570</name>
</gene>
<accession>A0ABW1SQJ2</accession>
<feature type="transmembrane region" description="Helical" evidence="1">
    <location>
        <begin position="20"/>
        <end position="40"/>
    </location>
</feature>
<keyword evidence="1" id="KW-0812">Transmembrane</keyword>
<keyword evidence="3" id="KW-1185">Reference proteome</keyword>